<keyword evidence="1" id="KW-0732">Signal</keyword>
<dbReference type="Proteomes" id="UP000694257">
    <property type="component" value="Chromosome"/>
</dbReference>
<accession>A0ABX8RJZ4</accession>
<sequence length="181" mass="19305">MRRTKAALLAVLLALAGSLGTATAAPGPDAAPQPSAHGPVSEPLALLTLTSIPNGWQTRVDLRPQLEVFGNGRAVKIPDAVASERNPETLPEKVTGHIPPEVLAAALDETKALVTVDFGMPSVTDQGSQIIDLMPQPPEEDIHLVVYAPEFTTGLTPEQQAARKRFTDLYRTLLDAFVKDN</sequence>
<feature type="signal peptide" evidence="1">
    <location>
        <begin position="1"/>
        <end position="24"/>
    </location>
</feature>
<reference evidence="2 3" key="1">
    <citation type="submission" date="2021-07" db="EMBL/GenBank/DDBJ databases">
        <title>Whole Genome Sequence of Nocardia Iowensis.</title>
        <authorList>
            <person name="Lamm A."/>
            <person name="Collins-Fairclough A.M."/>
            <person name="Bunk B."/>
            <person name="Sproer C."/>
        </authorList>
    </citation>
    <scope>NUCLEOTIDE SEQUENCE [LARGE SCALE GENOMIC DNA]</scope>
    <source>
        <strain evidence="2 3">NRRL 5646</strain>
    </source>
</reference>
<protein>
    <recommendedName>
        <fullName evidence="4">Secreted protein</fullName>
    </recommendedName>
</protein>
<keyword evidence="3" id="KW-1185">Reference proteome</keyword>
<evidence type="ECO:0000256" key="1">
    <source>
        <dbReference type="SAM" id="SignalP"/>
    </source>
</evidence>
<name>A0ABX8RJZ4_NOCIO</name>
<gene>
    <name evidence="2" type="ORF">KV110_27725</name>
</gene>
<evidence type="ECO:0008006" key="4">
    <source>
        <dbReference type="Google" id="ProtNLM"/>
    </source>
</evidence>
<feature type="chain" id="PRO_5046877960" description="Secreted protein" evidence="1">
    <location>
        <begin position="25"/>
        <end position="181"/>
    </location>
</feature>
<evidence type="ECO:0000313" key="3">
    <source>
        <dbReference type="Proteomes" id="UP000694257"/>
    </source>
</evidence>
<evidence type="ECO:0000313" key="2">
    <source>
        <dbReference type="EMBL" id="QXN89307.1"/>
    </source>
</evidence>
<proteinExistence type="predicted"/>
<organism evidence="2 3">
    <name type="scientific">Nocardia iowensis</name>
    <dbReference type="NCBI Taxonomy" id="204891"/>
    <lineage>
        <taxon>Bacteria</taxon>
        <taxon>Bacillati</taxon>
        <taxon>Actinomycetota</taxon>
        <taxon>Actinomycetes</taxon>
        <taxon>Mycobacteriales</taxon>
        <taxon>Nocardiaceae</taxon>
        <taxon>Nocardia</taxon>
    </lineage>
</organism>
<dbReference type="RefSeq" id="WP_218470183.1">
    <property type="nucleotide sequence ID" value="NZ_BAABJN010000003.1"/>
</dbReference>
<dbReference type="EMBL" id="CP078145">
    <property type="protein sequence ID" value="QXN89307.1"/>
    <property type="molecule type" value="Genomic_DNA"/>
</dbReference>